<feature type="compositionally biased region" description="Low complexity" evidence="19">
    <location>
        <begin position="108"/>
        <end position="122"/>
    </location>
</feature>
<comment type="subunit">
    <text evidence="14">Interacts specifically (via PHD-type zinc finger) with histone H3 that is trimethylated at 'Lys-4' (H3K4me3), histone phosphorylation at 'Thr-3' or 'Thr-6' disrupts this binding and promotes translocation of DIDO1 from chromatin to the mitotic spindle during mitosis.</text>
</comment>
<dbReference type="GO" id="GO:0008270">
    <property type="term" value="F:zinc ion binding"/>
    <property type="evidence" value="ECO:0007669"/>
    <property type="project" value="UniProtKB-KW"/>
</dbReference>
<feature type="compositionally biased region" description="Low complexity" evidence="19">
    <location>
        <begin position="1624"/>
        <end position="1636"/>
    </location>
</feature>
<keyword evidence="2" id="KW-0488">Methylation</keyword>
<evidence type="ECO:0000256" key="17">
    <source>
        <dbReference type="PROSITE-ProRule" id="PRU00146"/>
    </source>
</evidence>
<feature type="compositionally biased region" description="Basic and acidic residues" evidence="19">
    <location>
        <begin position="163"/>
        <end position="172"/>
    </location>
</feature>
<evidence type="ECO:0000256" key="2">
    <source>
        <dbReference type="ARBA" id="ARBA00022481"/>
    </source>
</evidence>
<feature type="region of interest" description="Disordered" evidence="19">
    <location>
        <begin position="416"/>
        <end position="435"/>
    </location>
</feature>
<evidence type="ECO:0000256" key="18">
    <source>
        <dbReference type="SAM" id="Coils"/>
    </source>
</evidence>
<keyword evidence="18" id="KW-0175">Coiled coil</keyword>
<feature type="compositionally biased region" description="Basic and acidic residues" evidence="19">
    <location>
        <begin position="1"/>
        <end position="25"/>
    </location>
</feature>
<dbReference type="Pfam" id="PF07744">
    <property type="entry name" value="SPOC"/>
    <property type="match status" value="1"/>
</dbReference>
<dbReference type="InterPro" id="IPR013083">
    <property type="entry name" value="Znf_RING/FYVE/PHD"/>
</dbReference>
<feature type="region of interest" description="Disordered" evidence="19">
    <location>
        <begin position="528"/>
        <end position="557"/>
    </location>
</feature>
<feature type="compositionally biased region" description="Basic and acidic residues" evidence="19">
    <location>
        <begin position="767"/>
        <end position="777"/>
    </location>
</feature>
<feature type="region of interest" description="Disordered" evidence="19">
    <location>
        <begin position="442"/>
        <end position="492"/>
    </location>
</feature>
<evidence type="ECO:0000256" key="10">
    <source>
        <dbReference type="ARBA" id="ARBA00022843"/>
    </source>
</evidence>
<feature type="compositionally biased region" description="Basic and acidic residues" evidence="19">
    <location>
        <begin position="456"/>
        <end position="465"/>
    </location>
</feature>
<keyword evidence="4" id="KW-1017">Isopeptide bond</keyword>
<evidence type="ECO:0000256" key="12">
    <source>
        <dbReference type="ARBA" id="ARBA00023212"/>
    </source>
</evidence>
<evidence type="ECO:0000256" key="15">
    <source>
        <dbReference type="ARBA" id="ARBA00070872"/>
    </source>
</evidence>
<comment type="subcellular location">
    <subcellularLocation>
        <location evidence="1">Cytoplasm</location>
        <location evidence="1">Cytoskeleton</location>
        <location evidence="1">Spindle</location>
    </subcellularLocation>
</comment>
<dbReference type="CDD" id="cd15639">
    <property type="entry name" value="PHD_DIDO1_like"/>
    <property type="match status" value="1"/>
</dbReference>
<feature type="region of interest" description="Disordered" evidence="19">
    <location>
        <begin position="1"/>
        <end position="244"/>
    </location>
</feature>
<keyword evidence="12" id="KW-0206">Cytoskeleton</keyword>
<feature type="domain" description="TFIIS central" evidence="21">
    <location>
        <begin position="656"/>
        <end position="776"/>
    </location>
</feature>
<evidence type="ECO:0000256" key="8">
    <source>
        <dbReference type="ARBA" id="ARBA00022771"/>
    </source>
</evidence>
<dbReference type="InterPro" id="IPR003618">
    <property type="entry name" value="TFIIS_cen_dom"/>
</dbReference>
<dbReference type="PROSITE" id="PS51321">
    <property type="entry name" value="TFIIS_CENTRAL"/>
    <property type="match status" value="1"/>
</dbReference>
<feature type="region of interest" description="Disordered" evidence="19">
    <location>
        <begin position="767"/>
        <end position="809"/>
    </location>
</feature>
<dbReference type="Gene3D" id="3.30.40.10">
    <property type="entry name" value="Zinc/RING finger domain, C3HC4 (zinc finger)"/>
    <property type="match status" value="1"/>
</dbReference>
<feature type="compositionally biased region" description="Pro residues" evidence="19">
    <location>
        <begin position="1644"/>
        <end position="1655"/>
    </location>
</feature>
<dbReference type="InterPro" id="IPR036575">
    <property type="entry name" value="TFIIS_cen_dom_sf"/>
</dbReference>
<feature type="compositionally biased region" description="Low complexity" evidence="19">
    <location>
        <begin position="547"/>
        <end position="557"/>
    </location>
</feature>
<feature type="compositionally biased region" description="Low complexity" evidence="19">
    <location>
        <begin position="190"/>
        <end position="201"/>
    </location>
</feature>
<evidence type="ECO:0000313" key="23">
    <source>
        <dbReference type="Proteomes" id="UP000593571"/>
    </source>
</evidence>
<feature type="compositionally biased region" description="Low complexity" evidence="19">
    <location>
        <begin position="2015"/>
        <end position="2024"/>
    </location>
</feature>
<sequence>MDEKGDPSPEETPKVIKPTSKEFRKTWGFRRTTIAKREGAGDAELDPEQQPQQQSLSLRRSGRQPKRTERVEEFLTTVRRRGRRSAPVSLEDAGEPASCPVTDAETASEGSVESGPPAGPAGARERPASASKAKGGADEDDTSDSDSDGLTLKELQNRLRRKREQEPADRPLRGVQSRLRKRRREDDPAEAAGAEAGDTTGSPPPGRPEPVAEQVAKDDPENTLEGKAARGVPDGAPGGSVRHKPECEVYDPSALYCMCRQPHNNRFMICCDRCEEWFHGDCVGISEARGRLLERNGEDYICPNCTILQVQDEPSVEATDRPDTRCRPVDADGTDCTSIGTIEQKSSEDQGIKGRIEKAANPSGKKKLKIFQPVAEAPGAAKCIGPGCSSVAQPDSVYCSSDCILKHAAAAMKFLSSGKEPKPKPKEKTKAKADKLTLPKGSAQAGIKISSVHKRAAPDKREGTVKKAALGPVRSEGLTKEAPCESSTPSWASDHNYNAVKPEQTAAPWPSLLCKSVKDNRHAEENLAAAAPKKVAPPGSLLGGKQPSPRSLLPKKSPPFVNVAGAKAAIRKVPPGFKGTMPRRPWLSAAPSGAAPTAKQARLVPGTTTSASKTLPGSAALGAARKPMATSVPLASPAPGRLGPSSPTPSQPNSQIRQNIRRSLKEILWKRVSDSDDLVMTESEVGRVALRIEKELFSLFHVTDNRYKSKYRSLMFNLKDPKNQGLFHRVLREEISLAKLVRMKPEELVSKELSMWKERPTRPVMEPRAKFLHESRKTAVRQEAVPDMEDSPPVSDSDEQESVRAVPESSAAPLLDVFSSMLKDTTSQHRAHLFDLNCKICTGQVPSSEDEPAPKRQKPSASKKEEPKPKHDSPPPSEPAVSSADELVPETVPEVASEPDPGGAFEAPLERKCPPGPPGDRHPEPSTLEGPSGLASCGGGVLTTVTMSGRDPRTAQSGASTVTTPAAAHSEPAPLAEPRQDVPKPSVASVLVPKSILAKPSSSPEPRYLLSVPPSPSISVAESRSPPEGDTGLFLSRLSAIWKGFINMQSVAKFVTKAYPVSGCFDYLSEDLPDTIHVGGRIAPRTVWDYVGKLKSSVSKELCLIRFHPATEEEEVAYISLYSYFSSRGRFGVVANNSRRVKDLYLIPLGAEDPVPSKLLPFEGPGLESPRPNIILGLVICQKMKRPLNAGELDKAEEKRARLPLQEDADVAAYPRTPAAPPSEKKPPKYQPCSGDSAVGTTPPGSPPPPPPLPEPPAAAPSSSVLKILSTLKPGATNDVTAPPAPAAATAAAAPATSSASKTASPLEHILQTLFGKKKSFDTAAKEPMEPALASAQDAKAKADGGLPAVPLLDPIVQQFGQLSKEKTVEDEEDDRPYDPEEEYGPDRAFDTQLGDHGGRPDADRAAESAEREEVAYDPEDETILEEAKVTVHDLPNRMCADVRGGPGERPAGGAADGAAPSLAEQQKMLEELSRQIEEQKRQVEEQEAALRQQRAAVGVCTARFSVAEALLSPPPKAVLPQAELFPQEQQTASRATAPPGSQGPGSDPRASRDPRQARRLAAESSDSEACAPALGSGTACAPPAREAPAPEDKEPWAPGDAGALPARPDGPAGEPAESPAQLPADGGAPSAGAARPPRKVLLPTPPGAFPPGFPLPSASQDFSGPAFPPQYEDPRNAPFADRSDRAAVENEGDRDAQTRPGEGAAPFPPPGQKGAPPPPFQGQREPASRPLGMSGLHGPGFPGPRGPVPPFSEETGMSNSDGSRGPPAARFGAPKGPIPSLFSGPHGPPPYGDNRGPSPSHPGGPRGTAAPQFEERKDPHGEKREFQDSPYEMAGPAPQFEGPEQGQFVGGRAAAPFQFGGPRRPLLSQFKGPRGGPPPSQFGGQRGPPPGHFVGPRGPHPSQFEGPRGQAPGFMPGPRGVQPPQFDEQRVTSPPPPRFANQRAPAPLQFAGPRGPAPFPEKNEPARFHFQGQAAPVMKPAPRPLLELPSHPPQHRKDRWDEAGPPSAAPGPGPEAEAPWAAPDFGEGREYRDQAFEARQRGRFEAGPKEKPLDEPTAPQPEGRPGRAPDERRREREHGKPWERERGRDWGRAWDRHHDWDKSKERGAARDRGREWERERSRNRGRERERRRGRERSRSRERGRARDRKDRSRSEEGAREPKAEAPRAADPAVQT</sequence>
<evidence type="ECO:0000256" key="11">
    <source>
        <dbReference type="ARBA" id="ARBA00022990"/>
    </source>
</evidence>
<dbReference type="GO" id="GO:0005819">
    <property type="term" value="C:spindle"/>
    <property type="evidence" value="ECO:0007669"/>
    <property type="project" value="UniProtKB-SubCell"/>
</dbReference>
<name>A0A7J8DG09_ROUAE</name>
<evidence type="ECO:0000256" key="4">
    <source>
        <dbReference type="ARBA" id="ARBA00022499"/>
    </source>
</evidence>
<feature type="compositionally biased region" description="Basic and acidic residues" evidence="19">
    <location>
        <begin position="1192"/>
        <end position="1201"/>
    </location>
</feature>
<evidence type="ECO:0000256" key="1">
    <source>
        <dbReference type="ARBA" id="ARBA00004186"/>
    </source>
</evidence>
<feature type="compositionally biased region" description="Acidic residues" evidence="19">
    <location>
        <begin position="138"/>
        <end position="147"/>
    </location>
</feature>
<feature type="region of interest" description="Disordered" evidence="19">
    <location>
        <begin position="1192"/>
        <end position="1305"/>
    </location>
</feature>
<protein>
    <recommendedName>
        <fullName evidence="15">Death-inducer obliterator 1</fullName>
    </recommendedName>
    <alternativeName>
        <fullName evidence="16">Death-associated transcription factor 1</fullName>
    </alternativeName>
</protein>
<evidence type="ECO:0000313" key="22">
    <source>
        <dbReference type="EMBL" id="KAF6422118.1"/>
    </source>
</evidence>
<dbReference type="OrthoDB" id="1884872at2759"/>
<feature type="compositionally biased region" description="Low complexity" evidence="19">
    <location>
        <begin position="1287"/>
        <end position="1305"/>
    </location>
</feature>
<evidence type="ECO:0000256" key="6">
    <source>
        <dbReference type="ARBA" id="ARBA00022703"/>
    </source>
</evidence>
<feature type="region of interest" description="Disordered" evidence="19">
    <location>
        <begin position="1321"/>
        <end position="1349"/>
    </location>
</feature>
<evidence type="ECO:0000256" key="3">
    <source>
        <dbReference type="ARBA" id="ARBA00022490"/>
    </source>
</evidence>
<feature type="compositionally biased region" description="Polar residues" evidence="19">
    <location>
        <begin position="954"/>
        <end position="964"/>
    </location>
</feature>
<feature type="compositionally biased region" description="Basic and acidic residues" evidence="19">
    <location>
        <begin position="2065"/>
        <end position="2168"/>
    </location>
</feature>
<dbReference type="PROSITE" id="PS01359">
    <property type="entry name" value="ZF_PHD_1"/>
    <property type="match status" value="1"/>
</dbReference>
<evidence type="ECO:0000256" key="16">
    <source>
        <dbReference type="ARBA" id="ARBA00083537"/>
    </source>
</evidence>
<feature type="compositionally biased region" description="Basic and acidic residues" evidence="19">
    <location>
        <begin position="862"/>
        <end position="873"/>
    </location>
</feature>
<evidence type="ECO:0000259" key="21">
    <source>
        <dbReference type="PROSITE" id="PS51321"/>
    </source>
</evidence>
<evidence type="ECO:0000256" key="13">
    <source>
        <dbReference type="ARBA" id="ARBA00023242"/>
    </source>
</evidence>
<evidence type="ECO:0000259" key="20">
    <source>
        <dbReference type="PROSITE" id="PS50016"/>
    </source>
</evidence>
<feature type="compositionally biased region" description="Basic and acidic residues" evidence="19">
    <location>
        <begin position="1397"/>
        <end position="1415"/>
    </location>
</feature>
<dbReference type="FunFam" id="1.10.472.30:FF:000002">
    <property type="entry name" value="Death-inducer obliterator 1"/>
    <property type="match status" value="1"/>
</dbReference>
<keyword evidence="8 17" id="KW-0863">Zinc-finger</keyword>
<organism evidence="22 23">
    <name type="scientific">Rousettus aegyptiacus</name>
    <name type="common">Egyptian fruit bat</name>
    <name type="synonym">Pteropus aegyptiacus</name>
    <dbReference type="NCBI Taxonomy" id="9407"/>
    <lineage>
        <taxon>Eukaryota</taxon>
        <taxon>Metazoa</taxon>
        <taxon>Chordata</taxon>
        <taxon>Craniata</taxon>
        <taxon>Vertebrata</taxon>
        <taxon>Euteleostomi</taxon>
        <taxon>Mammalia</taxon>
        <taxon>Eutheria</taxon>
        <taxon>Laurasiatheria</taxon>
        <taxon>Chiroptera</taxon>
        <taxon>Yinpterochiroptera</taxon>
        <taxon>Pteropodoidea</taxon>
        <taxon>Pteropodidae</taxon>
        <taxon>Rousettinae</taxon>
        <taxon>Rousettus</taxon>
    </lineage>
</organism>
<comment type="caution">
    <text evidence="22">The sequence shown here is derived from an EMBL/GenBank/DDBJ whole genome shotgun (WGS) entry which is preliminary data.</text>
</comment>
<feature type="region of interest" description="Disordered" evidence="19">
    <location>
        <begin position="1519"/>
        <end position="2176"/>
    </location>
</feature>
<evidence type="ECO:0000256" key="19">
    <source>
        <dbReference type="SAM" id="MobiDB-lite"/>
    </source>
</evidence>
<dbReference type="GO" id="GO:0097190">
    <property type="term" value="P:apoptotic signaling pathway"/>
    <property type="evidence" value="ECO:0007669"/>
    <property type="project" value="InterPro"/>
</dbReference>
<feature type="region of interest" description="Disordered" evidence="19">
    <location>
        <begin position="587"/>
        <end position="657"/>
    </location>
</feature>
<feature type="compositionally biased region" description="Acidic residues" evidence="19">
    <location>
        <begin position="1369"/>
        <end position="1384"/>
    </location>
</feature>
<evidence type="ECO:0000256" key="5">
    <source>
        <dbReference type="ARBA" id="ARBA00022553"/>
    </source>
</evidence>
<dbReference type="EMBL" id="JACASE010000012">
    <property type="protein sequence ID" value="KAF6422118.1"/>
    <property type="molecule type" value="Genomic_DNA"/>
</dbReference>
<feature type="region of interest" description="Disordered" evidence="19">
    <location>
        <begin position="843"/>
        <end position="986"/>
    </location>
</feature>
<feature type="compositionally biased region" description="Basic and acidic residues" evidence="19">
    <location>
        <begin position="1814"/>
        <end position="1828"/>
    </location>
</feature>
<feature type="region of interest" description="Disordered" evidence="19">
    <location>
        <begin position="1361"/>
        <end position="1421"/>
    </location>
</feature>
<feature type="compositionally biased region" description="Pro residues" evidence="19">
    <location>
        <begin position="1244"/>
        <end position="1259"/>
    </location>
</feature>
<evidence type="ECO:0000256" key="7">
    <source>
        <dbReference type="ARBA" id="ARBA00022723"/>
    </source>
</evidence>
<dbReference type="FunFam" id="3.30.40.10:FF:000225">
    <property type="entry name" value="Death-inducer obliterator 1"/>
    <property type="match status" value="1"/>
</dbReference>
<dbReference type="SUPFAM" id="SSF46942">
    <property type="entry name" value="Elongation factor TFIIS domain 2"/>
    <property type="match status" value="1"/>
</dbReference>
<feature type="compositionally biased region" description="Basic and acidic residues" evidence="19">
    <location>
        <begin position="908"/>
        <end position="924"/>
    </location>
</feature>
<evidence type="ECO:0000256" key="14">
    <source>
        <dbReference type="ARBA" id="ARBA00065323"/>
    </source>
</evidence>
<keyword evidence="3" id="KW-0963">Cytoplasm</keyword>
<dbReference type="SMART" id="SM00249">
    <property type="entry name" value="PHD"/>
    <property type="match status" value="1"/>
</dbReference>
<gene>
    <name evidence="22" type="ORF">HJG63_003888</name>
</gene>
<evidence type="ECO:0000256" key="9">
    <source>
        <dbReference type="ARBA" id="ARBA00022833"/>
    </source>
</evidence>
<feature type="compositionally biased region" description="Acidic residues" evidence="19">
    <location>
        <begin position="786"/>
        <end position="800"/>
    </location>
</feature>
<dbReference type="GO" id="GO:0005634">
    <property type="term" value="C:nucleus"/>
    <property type="evidence" value="ECO:0007669"/>
    <property type="project" value="TreeGrafter"/>
</dbReference>
<keyword evidence="6" id="KW-0053">Apoptosis</keyword>
<proteinExistence type="predicted"/>
<feature type="region of interest" description="Disordered" evidence="19">
    <location>
        <begin position="1440"/>
        <end position="1461"/>
    </location>
</feature>
<dbReference type="GO" id="GO:0006351">
    <property type="term" value="P:DNA-templated transcription"/>
    <property type="evidence" value="ECO:0007669"/>
    <property type="project" value="InterPro"/>
</dbReference>
<keyword evidence="23" id="KW-1185">Reference proteome</keyword>
<keyword evidence="7" id="KW-0479">Metal-binding</keyword>
<keyword evidence="11" id="KW-0007">Acetylation</keyword>
<dbReference type="InterPro" id="IPR033082">
    <property type="entry name" value="DIDO1_PHD"/>
</dbReference>
<feature type="compositionally biased region" description="Pro residues" evidence="19">
    <location>
        <begin position="1742"/>
        <end position="1751"/>
    </location>
</feature>
<accession>A0A7J8DG09</accession>
<feature type="compositionally biased region" description="Basic and acidic residues" evidence="19">
    <location>
        <begin position="1682"/>
        <end position="1698"/>
    </location>
</feature>
<dbReference type="Pfam" id="PF00628">
    <property type="entry name" value="PHD"/>
    <property type="match status" value="1"/>
</dbReference>
<feature type="compositionally biased region" description="Low complexity" evidence="19">
    <location>
        <begin position="48"/>
        <end position="59"/>
    </location>
</feature>
<feature type="compositionally biased region" description="Polar residues" evidence="19">
    <location>
        <begin position="606"/>
        <end position="615"/>
    </location>
</feature>
<dbReference type="InterPro" id="IPR012921">
    <property type="entry name" value="SPOC_C"/>
</dbReference>
<dbReference type="Pfam" id="PF07500">
    <property type="entry name" value="TFIIS_M"/>
    <property type="match status" value="1"/>
</dbReference>
<feature type="compositionally biased region" description="Basic and acidic residues" evidence="19">
    <location>
        <begin position="419"/>
        <end position="435"/>
    </location>
</feature>
<keyword evidence="9" id="KW-0862">Zinc</keyword>
<dbReference type="Gene3D" id="1.10.472.30">
    <property type="entry name" value="Transcription elongation factor S-II, central domain"/>
    <property type="match status" value="1"/>
</dbReference>
<dbReference type="PROSITE" id="PS50016">
    <property type="entry name" value="ZF_PHD_2"/>
    <property type="match status" value="1"/>
</dbReference>
<keyword evidence="10" id="KW-0832">Ubl conjugation</keyword>
<feature type="compositionally biased region" description="Basic and acidic residues" evidence="19">
    <location>
        <begin position="2027"/>
        <end position="2055"/>
    </location>
</feature>
<feature type="compositionally biased region" description="Pro residues" evidence="19">
    <location>
        <begin position="1707"/>
        <end position="1721"/>
    </location>
</feature>
<dbReference type="PANTHER" id="PTHR11477">
    <property type="entry name" value="TRANSCRIPTION FACTOR S-II ZINC FINGER DOMAIN-CONTAINING PROTEIN"/>
    <property type="match status" value="1"/>
</dbReference>
<feature type="compositionally biased region" description="Low complexity" evidence="19">
    <location>
        <begin position="1449"/>
        <end position="1461"/>
    </location>
</feature>
<dbReference type="PANTHER" id="PTHR11477:SF13">
    <property type="entry name" value="DEATH-INDUCER OBLITERATOR 1"/>
    <property type="match status" value="1"/>
</dbReference>
<dbReference type="InterPro" id="IPR019787">
    <property type="entry name" value="Znf_PHD-finger"/>
</dbReference>
<reference evidence="22 23" key="1">
    <citation type="journal article" date="2020" name="Nature">
        <title>Six reference-quality genomes reveal evolution of bat adaptations.</title>
        <authorList>
            <person name="Jebb D."/>
            <person name="Huang Z."/>
            <person name="Pippel M."/>
            <person name="Hughes G.M."/>
            <person name="Lavrichenko K."/>
            <person name="Devanna P."/>
            <person name="Winkler S."/>
            <person name="Jermiin L.S."/>
            <person name="Skirmuntt E.C."/>
            <person name="Katzourakis A."/>
            <person name="Burkitt-Gray L."/>
            <person name="Ray D.A."/>
            <person name="Sullivan K.A.M."/>
            <person name="Roscito J.G."/>
            <person name="Kirilenko B.M."/>
            <person name="Davalos L.M."/>
            <person name="Corthals A.P."/>
            <person name="Power M.L."/>
            <person name="Jones G."/>
            <person name="Ransome R.D."/>
            <person name="Dechmann D.K.N."/>
            <person name="Locatelli A.G."/>
            <person name="Puechmaille S.J."/>
            <person name="Fedrigo O."/>
            <person name="Jarvis E.D."/>
            <person name="Hiller M."/>
            <person name="Vernes S.C."/>
            <person name="Myers E.W."/>
            <person name="Teeling E.C."/>
        </authorList>
    </citation>
    <scope>NUCLEOTIDE SEQUENCE [LARGE SCALE GENOMIC DNA]</scope>
    <source>
        <strain evidence="22">MRouAeg1</strain>
        <tissue evidence="22">Muscle</tissue>
    </source>
</reference>
<feature type="domain" description="PHD-type" evidence="20">
    <location>
        <begin position="254"/>
        <end position="308"/>
    </location>
</feature>
<dbReference type="InterPro" id="IPR001965">
    <property type="entry name" value="Znf_PHD"/>
</dbReference>
<dbReference type="Proteomes" id="UP000593571">
    <property type="component" value="Unassembled WGS sequence"/>
</dbReference>
<feature type="coiled-coil region" evidence="18">
    <location>
        <begin position="1463"/>
        <end position="1497"/>
    </location>
</feature>
<feature type="compositionally biased region" description="Low complexity" evidence="19">
    <location>
        <begin position="528"/>
        <end position="538"/>
    </location>
</feature>
<dbReference type="SUPFAM" id="SSF57903">
    <property type="entry name" value="FYVE/PHD zinc finger"/>
    <property type="match status" value="1"/>
</dbReference>
<dbReference type="SMART" id="SM00510">
    <property type="entry name" value="TFS2M"/>
    <property type="match status" value="1"/>
</dbReference>
<dbReference type="InterPro" id="IPR011011">
    <property type="entry name" value="Znf_FYVE_PHD"/>
</dbReference>
<keyword evidence="5" id="KW-0597">Phosphoprotein</keyword>
<dbReference type="InterPro" id="IPR019786">
    <property type="entry name" value="Zinc_finger_PHD-type_CS"/>
</dbReference>
<keyword evidence="13" id="KW-0539">Nucleus</keyword>